<evidence type="ECO:0000256" key="1">
    <source>
        <dbReference type="SAM" id="MobiDB-lite"/>
    </source>
</evidence>
<feature type="compositionally biased region" description="Basic and acidic residues" evidence="1">
    <location>
        <begin position="144"/>
        <end position="159"/>
    </location>
</feature>
<feature type="compositionally biased region" description="Basic and acidic residues" evidence="1">
    <location>
        <begin position="240"/>
        <end position="250"/>
    </location>
</feature>
<feature type="compositionally biased region" description="Low complexity" evidence="1">
    <location>
        <begin position="314"/>
        <end position="328"/>
    </location>
</feature>
<dbReference type="GeneID" id="54346933"/>
<feature type="compositionally biased region" description="Basic and acidic residues" evidence="1">
    <location>
        <begin position="725"/>
        <end position="734"/>
    </location>
</feature>
<feature type="compositionally biased region" description="Polar residues" evidence="1">
    <location>
        <begin position="689"/>
        <end position="704"/>
    </location>
</feature>
<gene>
    <name evidence="2" type="ORF">M421DRAFT_320218</name>
</gene>
<feature type="compositionally biased region" description="Basic and acidic residues" evidence="1">
    <location>
        <begin position="746"/>
        <end position="755"/>
    </location>
</feature>
<keyword evidence="3" id="KW-1185">Reference proteome</keyword>
<feature type="region of interest" description="Disordered" evidence="1">
    <location>
        <begin position="398"/>
        <end position="558"/>
    </location>
</feature>
<evidence type="ECO:0000313" key="2">
    <source>
        <dbReference type="EMBL" id="KAF1931764.1"/>
    </source>
</evidence>
<dbReference type="RefSeq" id="XP_033452012.1">
    <property type="nucleotide sequence ID" value="XM_033589286.1"/>
</dbReference>
<feature type="compositionally biased region" description="Polar residues" evidence="1">
    <location>
        <begin position="202"/>
        <end position="238"/>
    </location>
</feature>
<dbReference type="AlphaFoldDB" id="A0A6A5RX23"/>
<protein>
    <submittedName>
        <fullName evidence="2">Uncharacterized protein</fullName>
    </submittedName>
</protein>
<proteinExistence type="predicted"/>
<feature type="compositionally biased region" description="Basic and acidic residues" evidence="1">
    <location>
        <begin position="705"/>
        <end position="718"/>
    </location>
</feature>
<feature type="region of interest" description="Disordered" evidence="1">
    <location>
        <begin position="689"/>
        <end position="774"/>
    </location>
</feature>
<dbReference type="Proteomes" id="UP000800082">
    <property type="component" value="Unassembled WGS sequence"/>
</dbReference>
<feature type="compositionally biased region" description="Low complexity" evidence="1">
    <location>
        <begin position="344"/>
        <end position="371"/>
    </location>
</feature>
<feature type="compositionally biased region" description="Basic and acidic residues" evidence="1">
    <location>
        <begin position="765"/>
        <end position="774"/>
    </location>
</feature>
<feature type="compositionally biased region" description="Polar residues" evidence="1">
    <location>
        <begin position="1"/>
        <end position="18"/>
    </location>
</feature>
<evidence type="ECO:0000313" key="3">
    <source>
        <dbReference type="Proteomes" id="UP000800082"/>
    </source>
</evidence>
<reference evidence="2" key="1">
    <citation type="journal article" date="2020" name="Stud. Mycol.">
        <title>101 Dothideomycetes genomes: a test case for predicting lifestyles and emergence of pathogens.</title>
        <authorList>
            <person name="Haridas S."/>
            <person name="Albert R."/>
            <person name="Binder M."/>
            <person name="Bloem J."/>
            <person name="Labutti K."/>
            <person name="Salamov A."/>
            <person name="Andreopoulos B."/>
            <person name="Baker S."/>
            <person name="Barry K."/>
            <person name="Bills G."/>
            <person name="Bluhm B."/>
            <person name="Cannon C."/>
            <person name="Castanera R."/>
            <person name="Culley D."/>
            <person name="Daum C."/>
            <person name="Ezra D."/>
            <person name="Gonzalez J."/>
            <person name="Henrissat B."/>
            <person name="Kuo A."/>
            <person name="Liang C."/>
            <person name="Lipzen A."/>
            <person name="Lutzoni F."/>
            <person name="Magnuson J."/>
            <person name="Mondo S."/>
            <person name="Nolan M."/>
            <person name="Ohm R."/>
            <person name="Pangilinan J."/>
            <person name="Park H.-J."/>
            <person name="Ramirez L."/>
            <person name="Alfaro M."/>
            <person name="Sun H."/>
            <person name="Tritt A."/>
            <person name="Yoshinaga Y."/>
            <person name="Zwiers L.-H."/>
            <person name="Turgeon B."/>
            <person name="Goodwin S."/>
            <person name="Spatafora J."/>
            <person name="Crous P."/>
            <person name="Grigoriev I."/>
        </authorList>
    </citation>
    <scope>NUCLEOTIDE SEQUENCE</scope>
    <source>
        <strain evidence="2">CBS 183.55</strain>
    </source>
</reference>
<accession>A0A6A5RX23</accession>
<feature type="compositionally biased region" description="Basic and acidic residues" evidence="1">
    <location>
        <begin position="53"/>
        <end position="64"/>
    </location>
</feature>
<feature type="compositionally biased region" description="Polar residues" evidence="1">
    <location>
        <begin position="499"/>
        <end position="510"/>
    </location>
</feature>
<name>A0A6A5RX23_9PLEO</name>
<feature type="compositionally biased region" description="Low complexity" evidence="1">
    <location>
        <begin position="288"/>
        <end position="304"/>
    </location>
</feature>
<feature type="compositionally biased region" description="Basic and acidic residues" evidence="1">
    <location>
        <begin position="469"/>
        <end position="484"/>
    </location>
</feature>
<feature type="compositionally biased region" description="Pro residues" evidence="1">
    <location>
        <begin position="104"/>
        <end position="119"/>
    </location>
</feature>
<dbReference type="EMBL" id="ML978960">
    <property type="protein sequence ID" value="KAF1931764.1"/>
    <property type="molecule type" value="Genomic_DNA"/>
</dbReference>
<sequence>MLQLTAGPTATMAKSHQATVEDYFSDDGNHGVSIEPFTPEPSPGKANVHTKRSNPEDMGSDRTPKGTVPNNVDVKSDSGYSSQSAAGMSSADSAASATSSQRSPPVPAVKPAPPSPTPAQKPSRPSQHHRQQSSQSTQSVPRLSRRDSQTSRRPPERRPIVTTQPAPPPKRRDSRNVEECTIPGCTKCGPDAIEPRSRPSRRQSMLNTQPAESAPDVSSYSHPYDTRSQVSDPAQYLSSPREDRAQRMYQERQGGPVTQPAISRRLSVNQRPARPTSYHGDPNHNWQHPGMPTHPGTPTEHGPPLSRSAYGNMHYPQHQPQPQLNLPYMQQFPLQGQHPPAFYQAQQMQPAREQQRPPLHARASHASAYSYPVSTPGVQVERSDRCMPSARYHSNALPQPWIQRNREEEVSEFESKSESESEEEDHEPQYRSQRMREGAPRRRPSLRHANTTPAPPAPEPKRPQTVVIPERRDPPIRDRADSRSTRRQSMSRPPLIPSIKSQSAYDTSQAHVIVEGSRPSRREALTAYDRSVKEHRRTRRQEYNEPVQSKRSSRAYENVITTGHDYERDYYDDEGPELLARAPLRRRGTDADPRRRHGPVIRQTADAEDYITASRGERDTLADQSYAIAKKRSSRTSAGPSEPESSRSRGSENNGEIRLLIANDAPVTFKLNGELEGRSIQVVPGENGQNELVISGNGRNSESTYRSERSSVRGDRKAIMPASQARRDAEEMTERSSQSSRRRRETRGEHDEQPRRVLQGRVRRERREPEYHHY</sequence>
<feature type="region of interest" description="Disordered" evidence="1">
    <location>
        <begin position="1"/>
        <end position="384"/>
    </location>
</feature>
<feature type="compositionally biased region" description="Basic and acidic residues" evidence="1">
    <location>
        <begin position="404"/>
        <end position="419"/>
    </location>
</feature>
<feature type="compositionally biased region" description="Low complexity" evidence="1">
    <location>
        <begin position="78"/>
        <end position="103"/>
    </location>
</feature>
<feature type="region of interest" description="Disordered" evidence="1">
    <location>
        <begin position="581"/>
        <end position="654"/>
    </location>
</feature>
<dbReference type="OrthoDB" id="5407458at2759"/>
<organism evidence="2 3">
    <name type="scientific">Didymella exigua CBS 183.55</name>
    <dbReference type="NCBI Taxonomy" id="1150837"/>
    <lineage>
        <taxon>Eukaryota</taxon>
        <taxon>Fungi</taxon>
        <taxon>Dikarya</taxon>
        <taxon>Ascomycota</taxon>
        <taxon>Pezizomycotina</taxon>
        <taxon>Dothideomycetes</taxon>
        <taxon>Pleosporomycetidae</taxon>
        <taxon>Pleosporales</taxon>
        <taxon>Pleosporineae</taxon>
        <taxon>Didymellaceae</taxon>
        <taxon>Didymella</taxon>
    </lineage>
</organism>